<accession>A0ABU1YA42</accession>
<sequence>MEHHNKINKNKQPSLTPKTVQTKGIYLQDNRPTTIVQKKTNNTGLPDNLKSGIENLSGHSMDDVKVHYNSDKPAQLNAHAYAQGSEIHLASGQEKHLPHEAWHVVQQKQGRVKPTLQMKGKVNINDDAGLEKEADMMGERAIQMMVYQNVKQLRHVTLSKNSFTLQGKWILRNGHPVEVADNYDLQQDETDFDMSLYFQQPRVIFNEGNKIGKYDKTGNLTFEDFDSSKIPTHDKLQETRKDQGIELGKRLLSSSNIKAEADKVEALADKLEKLAGSNVPKKHDAKIKKMAKQSFTGDNFRKIIKAQDEFTQSEATAALFDGLRNSLGSSQDKDVQRFIEQTLRAYSSLRARTGSISAPMNYKGNLVGQQHPTSWTKHDKLPSGGSSHSYSDRQRVHIQNQAFSNLSKNSDVSASMLIISNLLSALVATLSTMASAHSAENVPDFDLGSKLETFKDRSQVKLQTETVAEEFGFNGSKRKKRKLNAKYTSHDYPSSPIRDDNASSDDEDLSLIPIPKPTKNIKLDSNNSSSSIHLDKSKPMTPSISELLKSFKITQQKTNLQNLILRIQAALPVGPITSQVWLDLNVITQNIALINGSGVFDSYYLTIYYNQIVDAYTRGAQWINRQMIGGNPQQMIQFINVTRINALEQFMAECGQMAVHNVVALQTAQENGTLAQVNQGIQDTNALHQIGNFNQNIGEGDIRTLLANAGHQGIPVIGNLAQLQTFIRDYNTYEALGQTAFNMAGWGTNVIQHLWPIGNIEAQEIVAMNNFTQGVTNEINFIINTDGHQQIAQGDHWITVRLERTHTRNIRLFFLDSLRGDRDYSMLFAALNRFISNQQV</sequence>
<gene>
    <name evidence="3" type="ORF">J2W48_003053</name>
</gene>
<feature type="region of interest" description="Disordered" evidence="1">
    <location>
        <begin position="482"/>
        <end position="506"/>
    </location>
</feature>
<evidence type="ECO:0000313" key="3">
    <source>
        <dbReference type="EMBL" id="MDR7211102.1"/>
    </source>
</evidence>
<reference evidence="3 4" key="1">
    <citation type="submission" date="2023-07" db="EMBL/GenBank/DDBJ databases">
        <title>Sorghum-associated microbial communities from plants grown in Nebraska, USA.</title>
        <authorList>
            <person name="Schachtman D."/>
        </authorList>
    </citation>
    <scope>NUCLEOTIDE SEQUENCE [LARGE SCALE GENOMIC DNA]</scope>
    <source>
        <strain evidence="3 4">4129</strain>
    </source>
</reference>
<feature type="region of interest" description="Disordered" evidence="1">
    <location>
        <begin position="1"/>
        <end position="23"/>
    </location>
</feature>
<evidence type="ECO:0000259" key="2">
    <source>
        <dbReference type="Pfam" id="PF13699"/>
    </source>
</evidence>
<dbReference type="Proteomes" id="UP001269081">
    <property type="component" value="Unassembled WGS sequence"/>
</dbReference>
<evidence type="ECO:0000256" key="1">
    <source>
        <dbReference type="SAM" id="MobiDB-lite"/>
    </source>
</evidence>
<keyword evidence="4" id="KW-1185">Reference proteome</keyword>
<dbReference type="Pfam" id="PF13699">
    <property type="entry name" value="eCIS_core"/>
    <property type="match status" value="1"/>
</dbReference>
<dbReference type="InterPro" id="IPR025295">
    <property type="entry name" value="eCIS_core_dom"/>
</dbReference>
<feature type="region of interest" description="Disordered" evidence="1">
    <location>
        <begin position="369"/>
        <end position="391"/>
    </location>
</feature>
<organism evidence="3 4">
    <name type="scientific">Flavobacterium piscis</name>
    <dbReference type="NCBI Taxonomy" id="1114874"/>
    <lineage>
        <taxon>Bacteria</taxon>
        <taxon>Pseudomonadati</taxon>
        <taxon>Bacteroidota</taxon>
        <taxon>Flavobacteriia</taxon>
        <taxon>Flavobacteriales</taxon>
        <taxon>Flavobacteriaceae</taxon>
        <taxon>Flavobacterium</taxon>
    </lineage>
</organism>
<proteinExistence type="predicted"/>
<name>A0ABU1YA42_9FLAO</name>
<evidence type="ECO:0000313" key="4">
    <source>
        <dbReference type="Proteomes" id="UP001269081"/>
    </source>
</evidence>
<dbReference type="RefSeq" id="WP_310282441.1">
    <property type="nucleotide sequence ID" value="NZ_JAVDWQ010000010.1"/>
</dbReference>
<protein>
    <recommendedName>
        <fullName evidence="2">eCIS core domain-containing protein</fullName>
    </recommendedName>
</protein>
<dbReference type="EMBL" id="JAVDWQ010000010">
    <property type="protein sequence ID" value="MDR7211102.1"/>
    <property type="molecule type" value="Genomic_DNA"/>
</dbReference>
<feature type="compositionally biased region" description="Polar residues" evidence="1">
    <location>
        <begin position="10"/>
        <end position="22"/>
    </location>
</feature>
<feature type="domain" description="eCIS core" evidence="2">
    <location>
        <begin position="45"/>
        <end position="110"/>
    </location>
</feature>
<comment type="caution">
    <text evidence="3">The sequence shown here is derived from an EMBL/GenBank/DDBJ whole genome shotgun (WGS) entry which is preliminary data.</text>
</comment>